<dbReference type="PANTHER" id="PTHR28042:SF1">
    <property type="entry name" value="E3 UBIQUITIN-PROTEIN LIGASE COMPLEX SLX5-SLX8 SUBUNIT SLX5"/>
    <property type="match status" value="1"/>
</dbReference>
<comment type="caution">
    <text evidence="3">The sequence shown here is derived from an EMBL/GenBank/DDBJ whole genome shotgun (WGS) entry which is preliminary data.</text>
</comment>
<dbReference type="Proteomes" id="UP000236305">
    <property type="component" value="Unassembled WGS sequence"/>
</dbReference>
<feature type="compositionally biased region" description="Acidic residues" evidence="1">
    <location>
        <begin position="63"/>
        <end position="78"/>
    </location>
</feature>
<dbReference type="PANTHER" id="PTHR28042">
    <property type="entry name" value="E3 UBIQUITIN-PROTEIN LIGASE COMPLEX SLX5-SLX8 SUBUNIT SLX5"/>
    <property type="match status" value="1"/>
</dbReference>
<feature type="compositionally biased region" description="Low complexity" evidence="1">
    <location>
        <begin position="368"/>
        <end position="378"/>
    </location>
</feature>
<evidence type="ECO:0000313" key="3">
    <source>
        <dbReference type="EMBL" id="RXG49230.1"/>
    </source>
</evidence>
<accession>A0A2J8BX52</accession>
<evidence type="ECO:0000313" key="5">
    <source>
        <dbReference type="Proteomes" id="UP000288725"/>
    </source>
</evidence>
<proteinExistence type="predicted"/>
<reference evidence="2 4" key="1">
    <citation type="submission" date="2017-12" db="EMBL/GenBank/DDBJ databases">
        <title>Comparative genomics yields insights into virulence evolution of Verticillium dahliae.</title>
        <authorList>
            <person name="Fan R."/>
            <person name="Armitage A.D."/>
            <person name="Cascant-Lopez E."/>
            <person name="Sobczyk M."/>
            <person name="Cockerton H.M."/>
            <person name="Harrison R.J."/>
        </authorList>
    </citation>
    <scope>NUCLEOTIDE SEQUENCE [LARGE SCALE GENOMIC DNA]</scope>
    <source>
        <strain evidence="2 4">12008</strain>
    </source>
</reference>
<feature type="compositionally biased region" description="Polar residues" evidence="1">
    <location>
        <begin position="81"/>
        <end position="95"/>
    </location>
</feature>
<evidence type="ECO:0008006" key="6">
    <source>
        <dbReference type="Google" id="ProtNLM"/>
    </source>
</evidence>
<feature type="region of interest" description="Disordered" evidence="1">
    <location>
        <begin position="199"/>
        <end position="226"/>
    </location>
</feature>
<evidence type="ECO:0000256" key="1">
    <source>
        <dbReference type="SAM" id="MobiDB-lite"/>
    </source>
</evidence>
<sequence length="581" mass="63565">MAASSPEASLFVGSDEYDLSPYDGHVSLDSLDSDEDLRIMADAGDSPVALPPIFLDHMFRDDNDPDFEPELLGDDMESSETHSLSPSNHSYQSVAEGSLPPYSSGPEALDLQNRRADPRDVALARDVALGVFGDDLDWMGEIDSDFDFAEIEGLEAELEAQNPHIRQPLHASQGATSQGSGADQGGRAVGNLLRLLENGDGRASDASGARRPAPGPPNRNAARRPFSPIHLLSSEGDEYPGRDSFRSRHARDVLVDVELDARHHAPSALQRQGSRQSGAAEVIDLTNEPDSPIQAHARPVSQNVRRQNSQARNPPAFARSDSSILGGPPVIDLTDDAPDRPLPPLLPGTRWPQASRRAVHSPELLFLNQRPIPRQQQPNRREGVQSRARSRQANMLNGLRRNFLHHLPFLNLFNPDPADGNLDMVEGMMGNPFNPVGHIQLQYQRSAFDQRPPSPKPVHVPPPAARSGFSRDTKADNSSAFVCPACNEELAYDPLDAPSAPAPQASRSTRLGKRPRSEHHFWALKGCGHVYCEDCYENRKPTNKRPNTGFLHAGRDHKLSCAVEGCDTQVTNKGSWVGIYL</sequence>
<dbReference type="OMA" id="DIQIMAD"/>
<dbReference type="GO" id="GO:0033768">
    <property type="term" value="C:SUMO-targeted ubiquitin ligase complex"/>
    <property type="evidence" value="ECO:0007669"/>
    <property type="project" value="TreeGrafter"/>
</dbReference>
<organism evidence="3 5">
    <name type="scientific">Verticillium dahliae</name>
    <name type="common">Verticillium wilt</name>
    <dbReference type="NCBI Taxonomy" id="27337"/>
    <lineage>
        <taxon>Eukaryota</taxon>
        <taxon>Fungi</taxon>
        <taxon>Dikarya</taxon>
        <taxon>Ascomycota</taxon>
        <taxon>Pezizomycotina</taxon>
        <taxon>Sordariomycetes</taxon>
        <taxon>Hypocreomycetidae</taxon>
        <taxon>Glomerellales</taxon>
        <taxon>Plectosphaerellaceae</taxon>
        <taxon>Verticillium</taxon>
    </lineage>
</organism>
<dbReference type="OrthoDB" id="2398441at2759"/>
<evidence type="ECO:0000313" key="4">
    <source>
        <dbReference type="Proteomes" id="UP000236305"/>
    </source>
</evidence>
<feature type="region of interest" description="Disordered" evidence="1">
    <location>
        <begin position="288"/>
        <end position="354"/>
    </location>
</feature>
<protein>
    <recommendedName>
        <fullName evidence="6">Cell cycle control protein</fullName>
    </recommendedName>
</protein>
<reference evidence="3 5" key="2">
    <citation type="submission" date="2018-12" db="EMBL/GenBank/DDBJ databases">
        <title>Genome of Verticillium dahliae isolate Getta Getta.</title>
        <authorList>
            <person name="Gardiner D.M."/>
        </authorList>
    </citation>
    <scope>NUCLEOTIDE SEQUENCE [LARGE SCALE GENOMIC DNA]</scope>
    <source>
        <strain evidence="3 5">Getta Getta</strain>
    </source>
</reference>
<feature type="region of interest" description="Disordered" evidence="1">
    <location>
        <begin position="494"/>
        <end position="513"/>
    </location>
</feature>
<gene>
    <name evidence="2" type="ORF">BJF96_g7389</name>
    <name evidence="3" type="ORF">VDGE_09662</name>
</gene>
<feature type="compositionally biased region" description="Polar residues" evidence="1">
    <location>
        <begin position="300"/>
        <end position="312"/>
    </location>
</feature>
<dbReference type="EMBL" id="RSDZ01000016">
    <property type="protein sequence ID" value="RXG49230.1"/>
    <property type="molecule type" value="Genomic_DNA"/>
</dbReference>
<dbReference type="Proteomes" id="UP000288725">
    <property type="component" value="Chromosome 7"/>
</dbReference>
<dbReference type="InterPro" id="IPR038886">
    <property type="entry name" value="E3_SLX5/Rfp1"/>
</dbReference>
<feature type="region of interest" description="Disordered" evidence="1">
    <location>
        <begin position="366"/>
        <end position="390"/>
    </location>
</feature>
<feature type="compositionally biased region" description="Pro residues" evidence="1">
    <location>
        <begin position="452"/>
        <end position="464"/>
    </location>
</feature>
<feature type="region of interest" description="Disordered" evidence="1">
    <location>
        <begin position="59"/>
        <end position="110"/>
    </location>
</feature>
<name>A0A2J8BX52_VERDA</name>
<dbReference type="EMBL" id="MPSH01000027">
    <property type="protein sequence ID" value="PNH29336.1"/>
    <property type="molecule type" value="Genomic_DNA"/>
</dbReference>
<evidence type="ECO:0000313" key="2">
    <source>
        <dbReference type="EMBL" id="PNH29336.1"/>
    </source>
</evidence>
<feature type="region of interest" description="Disordered" evidence="1">
    <location>
        <begin position="448"/>
        <end position="473"/>
    </location>
</feature>
<dbReference type="AlphaFoldDB" id="A0A2J8BX52"/>
<dbReference type="GO" id="GO:0004842">
    <property type="term" value="F:ubiquitin-protein transferase activity"/>
    <property type="evidence" value="ECO:0007669"/>
    <property type="project" value="TreeGrafter"/>
</dbReference>
<feature type="compositionally biased region" description="Low complexity" evidence="1">
    <location>
        <begin position="494"/>
        <end position="506"/>
    </location>
</feature>
<feature type="compositionally biased region" description="Low complexity" evidence="1">
    <location>
        <begin position="206"/>
        <end position="225"/>
    </location>
</feature>